<organism evidence="8 9">
    <name type="scientific">Parapusillimonas granuli</name>
    <dbReference type="NCBI Taxonomy" id="380911"/>
    <lineage>
        <taxon>Bacteria</taxon>
        <taxon>Pseudomonadati</taxon>
        <taxon>Pseudomonadota</taxon>
        <taxon>Betaproteobacteria</taxon>
        <taxon>Burkholderiales</taxon>
        <taxon>Alcaligenaceae</taxon>
        <taxon>Parapusillimonas</taxon>
    </lineage>
</organism>
<dbReference type="PROSITE" id="PS50110">
    <property type="entry name" value="RESPONSE_REGULATORY"/>
    <property type="match status" value="1"/>
</dbReference>
<dbReference type="Pfam" id="PF00072">
    <property type="entry name" value="Response_reg"/>
    <property type="match status" value="1"/>
</dbReference>
<dbReference type="PANTHER" id="PTHR48111:SF40">
    <property type="entry name" value="PHOSPHATE REGULON TRANSCRIPTIONAL REGULATORY PROTEIN PHOB"/>
    <property type="match status" value="1"/>
</dbReference>
<keyword evidence="1 4" id="KW-0597">Phosphoprotein</keyword>
<dbReference type="Proteomes" id="UP000559809">
    <property type="component" value="Unassembled WGS sequence"/>
</dbReference>
<dbReference type="PANTHER" id="PTHR48111">
    <property type="entry name" value="REGULATOR OF RPOS"/>
    <property type="match status" value="1"/>
</dbReference>
<dbReference type="InterPro" id="IPR039420">
    <property type="entry name" value="WalR-like"/>
</dbReference>
<dbReference type="Gene3D" id="3.40.50.2300">
    <property type="match status" value="1"/>
</dbReference>
<dbReference type="InterPro" id="IPR016032">
    <property type="entry name" value="Sig_transdc_resp-reg_C-effctor"/>
</dbReference>
<dbReference type="InterPro" id="IPR001867">
    <property type="entry name" value="OmpR/PhoB-type_DNA-bd"/>
</dbReference>
<dbReference type="SMART" id="SM00862">
    <property type="entry name" value="Trans_reg_C"/>
    <property type="match status" value="1"/>
</dbReference>
<evidence type="ECO:0000259" key="7">
    <source>
        <dbReference type="PROSITE" id="PS51755"/>
    </source>
</evidence>
<dbReference type="SUPFAM" id="SSF46894">
    <property type="entry name" value="C-terminal effector domain of the bipartite response regulators"/>
    <property type="match status" value="1"/>
</dbReference>
<keyword evidence="3 5" id="KW-0238">DNA-binding</keyword>
<feature type="domain" description="OmpR/PhoB-type" evidence="7">
    <location>
        <begin position="128"/>
        <end position="227"/>
    </location>
</feature>
<evidence type="ECO:0000313" key="9">
    <source>
        <dbReference type="Proteomes" id="UP000559809"/>
    </source>
</evidence>
<keyword evidence="2" id="KW-0902">Two-component regulatory system</keyword>
<dbReference type="CDD" id="cd00383">
    <property type="entry name" value="trans_reg_C"/>
    <property type="match status" value="1"/>
</dbReference>
<dbReference type="Pfam" id="PF00486">
    <property type="entry name" value="Trans_reg_C"/>
    <property type="match status" value="1"/>
</dbReference>
<evidence type="ECO:0000256" key="4">
    <source>
        <dbReference type="PROSITE-ProRule" id="PRU00169"/>
    </source>
</evidence>
<sequence>MNIASLEDESVQARLIQQILSEAGHQCTIYSAGREMLAALSRGNDYDLLLLDWEVPDLSGLDVLRWVRANLGHALPVMMLTSRTLEEELVTGLQAGADDYMIKPIRKGELVARVHALLRRNKPVPAVEAPFACGAYEIDPAAEAIRLGGHKVELAPKEYELALLLFRNPGRLFSRDVLSNSVWNREIPATSRTLDTHLSNIRRKLQLRPEHGVRLNSSYALGYRLELVDADSTPASEQ</sequence>
<dbReference type="GO" id="GO:0032993">
    <property type="term" value="C:protein-DNA complex"/>
    <property type="evidence" value="ECO:0007669"/>
    <property type="project" value="TreeGrafter"/>
</dbReference>
<reference evidence="8 9" key="1">
    <citation type="submission" date="2020-07" db="EMBL/GenBank/DDBJ databases">
        <title>Taxonomic revisions and descriptions of new bacterial species based on genomic comparisons in the high-G+C-content subgroup of the family Alcaligenaceae.</title>
        <authorList>
            <person name="Szabo A."/>
            <person name="Felfoldi T."/>
        </authorList>
    </citation>
    <scope>NUCLEOTIDE SEQUENCE [LARGE SCALE GENOMIC DNA]</scope>
    <source>
        <strain evidence="8 9">LMG 24012</strain>
    </source>
</reference>
<feature type="modified residue" description="4-aspartylphosphate" evidence="4">
    <location>
        <position position="52"/>
    </location>
</feature>
<dbReference type="Gene3D" id="6.10.250.690">
    <property type="match status" value="1"/>
</dbReference>
<feature type="domain" description="Response regulatory" evidence="6">
    <location>
        <begin position="2"/>
        <end position="118"/>
    </location>
</feature>
<evidence type="ECO:0000256" key="1">
    <source>
        <dbReference type="ARBA" id="ARBA00022553"/>
    </source>
</evidence>
<evidence type="ECO:0000256" key="3">
    <source>
        <dbReference type="ARBA" id="ARBA00023125"/>
    </source>
</evidence>
<dbReference type="InterPro" id="IPR001789">
    <property type="entry name" value="Sig_transdc_resp-reg_receiver"/>
</dbReference>
<dbReference type="SUPFAM" id="SSF52172">
    <property type="entry name" value="CheY-like"/>
    <property type="match status" value="1"/>
</dbReference>
<dbReference type="CDD" id="cd17574">
    <property type="entry name" value="REC_OmpR"/>
    <property type="match status" value="1"/>
</dbReference>
<dbReference type="InterPro" id="IPR036388">
    <property type="entry name" value="WH-like_DNA-bd_sf"/>
</dbReference>
<dbReference type="AlphaFoldDB" id="A0A853FQJ0"/>
<protein>
    <submittedName>
        <fullName evidence="8">Response regulator transcription factor</fullName>
    </submittedName>
</protein>
<dbReference type="RefSeq" id="WP_180153245.1">
    <property type="nucleotide sequence ID" value="NZ_JACCEM010000001.1"/>
</dbReference>
<dbReference type="EMBL" id="JACCEM010000001">
    <property type="protein sequence ID" value="NYT48025.1"/>
    <property type="molecule type" value="Genomic_DNA"/>
</dbReference>
<evidence type="ECO:0000313" key="8">
    <source>
        <dbReference type="EMBL" id="NYT48025.1"/>
    </source>
</evidence>
<evidence type="ECO:0000256" key="5">
    <source>
        <dbReference type="PROSITE-ProRule" id="PRU01091"/>
    </source>
</evidence>
<dbReference type="GO" id="GO:0000156">
    <property type="term" value="F:phosphorelay response regulator activity"/>
    <property type="evidence" value="ECO:0007669"/>
    <property type="project" value="TreeGrafter"/>
</dbReference>
<dbReference type="GO" id="GO:0005829">
    <property type="term" value="C:cytosol"/>
    <property type="evidence" value="ECO:0007669"/>
    <property type="project" value="TreeGrafter"/>
</dbReference>
<dbReference type="PROSITE" id="PS51755">
    <property type="entry name" value="OMPR_PHOB"/>
    <property type="match status" value="1"/>
</dbReference>
<accession>A0A853FQJ0</accession>
<proteinExistence type="predicted"/>
<feature type="DNA-binding region" description="OmpR/PhoB-type" evidence="5">
    <location>
        <begin position="128"/>
        <end position="227"/>
    </location>
</feature>
<keyword evidence="9" id="KW-1185">Reference proteome</keyword>
<evidence type="ECO:0000259" key="6">
    <source>
        <dbReference type="PROSITE" id="PS50110"/>
    </source>
</evidence>
<dbReference type="Gene3D" id="1.10.10.10">
    <property type="entry name" value="Winged helix-like DNA-binding domain superfamily/Winged helix DNA-binding domain"/>
    <property type="match status" value="1"/>
</dbReference>
<comment type="caution">
    <text evidence="8">The sequence shown here is derived from an EMBL/GenBank/DDBJ whole genome shotgun (WGS) entry which is preliminary data.</text>
</comment>
<dbReference type="GO" id="GO:0000976">
    <property type="term" value="F:transcription cis-regulatory region binding"/>
    <property type="evidence" value="ECO:0007669"/>
    <property type="project" value="TreeGrafter"/>
</dbReference>
<evidence type="ECO:0000256" key="2">
    <source>
        <dbReference type="ARBA" id="ARBA00023012"/>
    </source>
</evidence>
<dbReference type="InterPro" id="IPR011006">
    <property type="entry name" value="CheY-like_superfamily"/>
</dbReference>
<dbReference type="SMART" id="SM00448">
    <property type="entry name" value="REC"/>
    <property type="match status" value="1"/>
</dbReference>
<name>A0A853FQJ0_9BURK</name>
<gene>
    <name evidence="8" type="ORF">H0A72_01735</name>
</gene>
<dbReference type="GO" id="GO:0006355">
    <property type="term" value="P:regulation of DNA-templated transcription"/>
    <property type="evidence" value="ECO:0007669"/>
    <property type="project" value="InterPro"/>
</dbReference>